<keyword evidence="2" id="KW-1185">Reference proteome</keyword>
<evidence type="ECO:0000313" key="2">
    <source>
        <dbReference type="Proteomes" id="UP000319865"/>
    </source>
</evidence>
<proteinExistence type="predicted"/>
<dbReference type="AlphaFoldDB" id="A0A543NZM8"/>
<reference evidence="1 2" key="1">
    <citation type="submission" date="2019-06" db="EMBL/GenBank/DDBJ databases">
        <title>Sequencing the genomes of 1000 actinobacteria strains.</title>
        <authorList>
            <person name="Klenk H.-P."/>
        </authorList>
    </citation>
    <scope>NUCLEOTIDE SEQUENCE [LARGE SCALE GENOMIC DNA]</scope>
    <source>
        <strain evidence="1 2">DSM 46837</strain>
    </source>
</reference>
<dbReference type="PANTHER" id="PTHR38733:SF1">
    <property type="entry name" value="TYPE IV METHYL-DIRECTED RESTRICTION ENZYME ECOKMCRBC"/>
    <property type="match status" value="1"/>
</dbReference>
<sequence length="392" mass="43390">MAETLSASGVVTVERLLHGDAYLVRPANLVGVAVVAGIEVWIRPKVAIDRLLFLLGYALSGKRWQDTHVPLAEEPDLLPAVAEAFVRQADRALREGVLHGYREVEASLPVLRGRIRESDQLRRRYGFPVPLEVRFDEFTVDIAENQLLLTATRRLQRLPRLSREVRHGLLRVAGRLDGVTPAAAGRPLPTWRPTRLNARYHAAVRLAEMVLRATSMELSPGVLQVDGFLVNMPQLFEDFVTVALGEEIERLGGRTHRQAPTWLDEADSVRMKPDLVWTSAAGAPRGVIDAKYKAEKPAGFPQADLYQLLAYCTALDLPVGHLVYAKGSGETERRHVIRGKGVEIVQHVLDLAQAPDSLLRQIKRIAATVGDVQDFRSHLGNDRKPGPGASEE</sequence>
<dbReference type="Pfam" id="PF10117">
    <property type="entry name" value="McrBC"/>
    <property type="match status" value="1"/>
</dbReference>
<dbReference type="Proteomes" id="UP000319865">
    <property type="component" value="Unassembled WGS sequence"/>
</dbReference>
<gene>
    <name evidence="1" type="ORF">FHU33_3945</name>
</gene>
<protein>
    <submittedName>
        <fullName evidence="1">5-methylcytosine-specific restriction enzyme subunit McrC</fullName>
    </submittedName>
</protein>
<accession>A0A543NZM8</accession>
<name>A0A543NZM8_9ACTN</name>
<comment type="caution">
    <text evidence="1">The sequence shown here is derived from an EMBL/GenBank/DDBJ whole genome shotgun (WGS) entry which is preliminary data.</text>
</comment>
<evidence type="ECO:0000313" key="1">
    <source>
        <dbReference type="EMBL" id="TQN37301.1"/>
    </source>
</evidence>
<dbReference type="InterPro" id="IPR019292">
    <property type="entry name" value="McrC"/>
</dbReference>
<dbReference type="EMBL" id="VFQE01000002">
    <property type="protein sequence ID" value="TQN37301.1"/>
    <property type="molecule type" value="Genomic_DNA"/>
</dbReference>
<dbReference type="PANTHER" id="PTHR38733">
    <property type="entry name" value="PROTEIN MCRC"/>
    <property type="match status" value="1"/>
</dbReference>
<organism evidence="1 2">
    <name type="scientific">Blastococcus colisei</name>
    <dbReference type="NCBI Taxonomy" id="1564162"/>
    <lineage>
        <taxon>Bacteria</taxon>
        <taxon>Bacillati</taxon>
        <taxon>Actinomycetota</taxon>
        <taxon>Actinomycetes</taxon>
        <taxon>Geodermatophilales</taxon>
        <taxon>Geodermatophilaceae</taxon>
        <taxon>Blastococcus</taxon>
    </lineage>
</organism>